<comment type="similarity">
    <text evidence="2">Belongs to the PEP-utilizing enzyme family.</text>
</comment>
<reference evidence="15 16" key="1">
    <citation type="submission" date="2016-08" db="EMBL/GenBank/DDBJ databases">
        <title>New Insights into Marine Group III Euryarchaeota, from dark to light.</title>
        <authorList>
            <person name="Haro-Moreno J.M."/>
            <person name="Rodriguez-Valera F."/>
            <person name="Lopez-Garcia P."/>
            <person name="Moreira D."/>
            <person name="Martin-Cuadrado A.B."/>
        </authorList>
    </citation>
    <scope>NUCLEOTIDE SEQUENCE [LARGE SCALE GENOMIC DNA]</scope>
    <source>
        <strain evidence="15">CG-Epi6</strain>
    </source>
</reference>
<dbReference type="PANTHER" id="PTHR22931:SF9">
    <property type="entry name" value="PYRUVATE, PHOSPHATE DIKINASE 1, CHLOROPLASTIC"/>
    <property type="match status" value="1"/>
</dbReference>
<dbReference type="GO" id="GO:0046872">
    <property type="term" value="F:metal ion binding"/>
    <property type="evidence" value="ECO:0007669"/>
    <property type="project" value="UniProtKB-KW"/>
</dbReference>
<keyword evidence="8" id="KW-0067">ATP-binding</keyword>
<dbReference type="Proteomes" id="UP000183403">
    <property type="component" value="Unassembled WGS sequence"/>
</dbReference>
<comment type="cofactor">
    <cofactor evidence="1 10">
        <name>Mg(2+)</name>
        <dbReference type="ChEBI" id="CHEBI:18420"/>
    </cofactor>
</comment>
<keyword evidence="5 10" id="KW-0479">Metal-binding</keyword>
<dbReference type="Pfam" id="PF02896">
    <property type="entry name" value="PEP-utilizers_C"/>
    <property type="match status" value="1"/>
</dbReference>
<dbReference type="InterPro" id="IPR036637">
    <property type="entry name" value="Phosphohistidine_dom_sf"/>
</dbReference>
<dbReference type="GO" id="GO:0050242">
    <property type="term" value="F:pyruvate, phosphate dikinase activity"/>
    <property type="evidence" value="ECO:0007669"/>
    <property type="project" value="UniProtKB-EC"/>
</dbReference>
<proteinExistence type="inferred from homology"/>
<dbReference type="InterPro" id="IPR013815">
    <property type="entry name" value="ATP_grasp_subdomain_1"/>
</dbReference>
<evidence type="ECO:0000256" key="4">
    <source>
        <dbReference type="ARBA" id="ARBA00022679"/>
    </source>
</evidence>
<dbReference type="InterPro" id="IPR008279">
    <property type="entry name" value="PEP-util_enz_mobile_dom"/>
</dbReference>
<dbReference type="PROSITE" id="PS00742">
    <property type="entry name" value="PEP_ENZYMES_2"/>
    <property type="match status" value="1"/>
</dbReference>
<sequence length="899" mass="99386">MSEMHVYRFGPGMTDGKADMKNLLGGKGANLAEMALLEIPVPPGCTITTEVCTFFNDNNQSYPKELDGQLKNALKDIENNVGTIFGDSENPLLLSVRSGARTSMPGMMETVLNVGLNDVTREGLIAQSGDPRFVYDAQRRLIQMYSDVVMEKASGIEPEEGMGIRNQLEHELEKMKEQEGVTEDTDLSAANLKDLVEIYKGKVLEVLKKPFPEDPWEQLWGAVSAVFYSWDGKRAKAYRKIEDIPEEWGTAVNVQAMVYGNLGEDSATGVAFTRNPATGENNFYGEWLSKAQGEDVVAGIRTPNPLNEVCRTEHSGNLPSLEQSVPHLYDELNTIRLNLEDHYNDMMDIEFTIQTGKLWMLQCRIGKRNGPAAIRMASEMVKENRIDGNTAISRVTPSQLDELLHPIVDPDVEKITPVLAKGLPAGPGGATGKAVFTAQDAVDWAAKGEKVVLVREETNPEDVEGMRASVAILTSRGGMTSHAALVARGWGMCCVVGAGEMKVDSIKKEFTVGDVTVNEGEEITLNGTAGKVYKDELPLIETDITSDYLTHFLELCDQVRRLKVRTNAETPSDAKRALDFGAEGIGLFRIEHMFYGEGSEEPLFHLQEMIMANSQEERKTALDLLFPFMKNDIKETLRAMQGLPVTIRLMDPPLHEFIPHDVKRQKKLAEALEINAEELERRSDALKESNPMMGHRGVRLGITHPEITEMQARAILEAAAELSNENVKTFPEIMIPLTGMETEYNHQEKIVRDIAGNIEGLDNYMVGTMMEIPRASFVADRIAETAEFFSFGTNDLTQMAFGFSRDDTGGFMPAYLEHGLLPEDPFASLDEGVCELVKMGIERGRNTKPNLKIGICGEHGGEPKSVHFCHGVGMDYVSCSPFRVPIARLSAAQAVLNEK</sequence>
<dbReference type="InterPro" id="IPR002192">
    <property type="entry name" value="PPDK_AMP/ATP-bd"/>
</dbReference>
<gene>
    <name evidence="15" type="ORF">BEU03_02245</name>
</gene>
<evidence type="ECO:0000256" key="6">
    <source>
        <dbReference type="ARBA" id="ARBA00022741"/>
    </source>
</evidence>
<dbReference type="EMBL" id="MIYV01000011">
    <property type="protein sequence ID" value="OIR12944.1"/>
    <property type="molecule type" value="Genomic_DNA"/>
</dbReference>
<dbReference type="InterPro" id="IPR015813">
    <property type="entry name" value="Pyrv/PenolPyrv_kinase-like_dom"/>
</dbReference>
<keyword evidence="15" id="KW-0670">Pyruvate</keyword>
<dbReference type="Pfam" id="PF00391">
    <property type="entry name" value="PEP-utilizers"/>
    <property type="match status" value="1"/>
</dbReference>
<evidence type="ECO:0000256" key="8">
    <source>
        <dbReference type="ARBA" id="ARBA00022840"/>
    </source>
</evidence>
<evidence type="ECO:0000256" key="1">
    <source>
        <dbReference type="ARBA" id="ARBA00001946"/>
    </source>
</evidence>
<dbReference type="NCBIfam" id="TIGR01828">
    <property type="entry name" value="pyru_phos_dikin"/>
    <property type="match status" value="1"/>
</dbReference>
<keyword evidence="6" id="KW-0547">Nucleotide-binding</keyword>
<evidence type="ECO:0000259" key="13">
    <source>
        <dbReference type="Pfam" id="PF01326"/>
    </source>
</evidence>
<dbReference type="PIRSF" id="PIRSF000853">
    <property type="entry name" value="PPDK"/>
    <property type="match status" value="1"/>
</dbReference>
<keyword evidence="4" id="KW-0808">Transferase</keyword>
<evidence type="ECO:0000313" key="15">
    <source>
        <dbReference type="EMBL" id="OIR12944.1"/>
    </source>
</evidence>
<feature type="domain" description="PEP-utilising enzyme C-terminal" evidence="14">
    <location>
        <begin position="549"/>
        <end position="894"/>
    </location>
</feature>
<dbReference type="Gene3D" id="3.30.470.20">
    <property type="entry name" value="ATP-grasp fold, B domain"/>
    <property type="match status" value="1"/>
</dbReference>
<dbReference type="Gene3D" id="3.50.30.10">
    <property type="entry name" value="Phosphohistidine domain"/>
    <property type="match status" value="1"/>
</dbReference>
<feature type="domain" description="Pyruvate phosphate dikinase AMP/ATP-binding" evidence="13">
    <location>
        <begin position="330"/>
        <end position="383"/>
    </location>
</feature>
<evidence type="ECO:0000256" key="9">
    <source>
        <dbReference type="ARBA" id="ARBA00022842"/>
    </source>
</evidence>
<name>A0A1J5T9K7_9ARCH</name>
<dbReference type="Pfam" id="PF01326">
    <property type="entry name" value="PPDK_N"/>
    <property type="match status" value="2"/>
</dbReference>
<dbReference type="EC" id="2.7.9.1" evidence="3"/>
<evidence type="ECO:0000256" key="11">
    <source>
        <dbReference type="SAM" id="Coils"/>
    </source>
</evidence>
<feature type="coiled-coil region" evidence="11">
    <location>
        <begin position="662"/>
        <end position="689"/>
    </location>
</feature>
<dbReference type="SUPFAM" id="SSF52009">
    <property type="entry name" value="Phosphohistidine domain"/>
    <property type="match status" value="1"/>
</dbReference>
<evidence type="ECO:0000313" key="16">
    <source>
        <dbReference type="Proteomes" id="UP000183403"/>
    </source>
</evidence>
<dbReference type="AlphaFoldDB" id="A0A1J5T9K7"/>
<dbReference type="InterPro" id="IPR040442">
    <property type="entry name" value="Pyrv_kinase-like_dom_sf"/>
</dbReference>
<dbReference type="Gene3D" id="3.30.1490.20">
    <property type="entry name" value="ATP-grasp fold, A domain"/>
    <property type="match status" value="1"/>
</dbReference>
<dbReference type="InterPro" id="IPR018274">
    <property type="entry name" value="PEP_util_AS"/>
</dbReference>
<feature type="domain" description="PEP-utilising enzyme mobile" evidence="12">
    <location>
        <begin position="449"/>
        <end position="530"/>
    </location>
</feature>
<dbReference type="Gene3D" id="3.20.20.60">
    <property type="entry name" value="Phosphoenolpyruvate-binding domains"/>
    <property type="match status" value="1"/>
</dbReference>
<accession>A0A1J5T9K7</accession>
<dbReference type="InterPro" id="IPR023151">
    <property type="entry name" value="PEP_util_CS"/>
</dbReference>
<dbReference type="NCBIfam" id="NF004531">
    <property type="entry name" value="PRK05878.1"/>
    <property type="match status" value="1"/>
</dbReference>
<dbReference type="InterPro" id="IPR000121">
    <property type="entry name" value="PEP_util_C"/>
</dbReference>
<dbReference type="SUPFAM" id="SSF56059">
    <property type="entry name" value="Glutathione synthetase ATP-binding domain-like"/>
    <property type="match status" value="1"/>
</dbReference>
<comment type="caution">
    <text evidence="15">The sequence shown here is derived from an EMBL/GenBank/DDBJ whole genome shotgun (WGS) entry which is preliminary data.</text>
</comment>
<evidence type="ECO:0000259" key="12">
    <source>
        <dbReference type="Pfam" id="PF00391"/>
    </source>
</evidence>
<evidence type="ECO:0000256" key="2">
    <source>
        <dbReference type="ARBA" id="ARBA00007837"/>
    </source>
</evidence>
<feature type="binding site" evidence="10">
    <location>
        <position position="795"/>
    </location>
    <ligand>
        <name>Mg(2+)</name>
        <dbReference type="ChEBI" id="CHEBI:18420"/>
    </ligand>
</feature>
<dbReference type="GO" id="GO:0005524">
    <property type="term" value="F:ATP binding"/>
    <property type="evidence" value="ECO:0007669"/>
    <property type="project" value="UniProtKB-KW"/>
</dbReference>
<dbReference type="PROSITE" id="PS00370">
    <property type="entry name" value="PEP_ENZYMES_PHOS_SITE"/>
    <property type="match status" value="1"/>
</dbReference>
<keyword evidence="9 10" id="KW-0460">Magnesium</keyword>
<protein>
    <recommendedName>
        <fullName evidence="3">pyruvate, phosphate dikinase</fullName>
        <ecNumber evidence="3">2.7.9.1</ecNumber>
    </recommendedName>
</protein>
<evidence type="ECO:0000256" key="5">
    <source>
        <dbReference type="ARBA" id="ARBA00022723"/>
    </source>
</evidence>
<dbReference type="InterPro" id="IPR010121">
    <property type="entry name" value="Pyruvate_phosphate_dikinase"/>
</dbReference>
<dbReference type="GO" id="GO:0016301">
    <property type="term" value="F:kinase activity"/>
    <property type="evidence" value="ECO:0007669"/>
    <property type="project" value="UniProtKB-KW"/>
</dbReference>
<evidence type="ECO:0000256" key="7">
    <source>
        <dbReference type="ARBA" id="ARBA00022777"/>
    </source>
</evidence>
<keyword evidence="7 15" id="KW-0418">Kinase</keyword>
<evidence type="ECO:0000259" key="14">
    <source>
        <dbReference type="Pfam" id="PF02896"/>
    </source>
</evidence>
<dbReference type="PANTHER" id="PTHR22931">
    <property type="entry name" value="PHOSPHOENOLPYRUVATE DIKINASE-RELATED"/>
    <property type="match status" value="1"/>
</dbReference>
<organism evidence="15 16">
    <name type="scientific">Marine Group III euryarchaeote CG-Epi6</name>
    <dbReference type="NCBI Taxonomy" id="1889000"/>
    <lineage>
        <taxon>Archaea</taxon>
        <taxon>Methanobacteriati</taxon>
        <taxon>Thermoplasmatota</taxon>
        <taxon>Thermoplasmata</taxon>
        <taxon>Candidatus Thermoprofundales</taxon>
    </lineage>
</organism>
<feature type="binding site" evidence="10">
    <location>
        <position position="771"/>
    </location>
    <ligand>
        <name>Mg(2+)</name>
        <dbReference type="ChEBI" id="CHEBI:18420"/>
    </ligand>
</feature>
<evidence type="ECO:0000256" key="10">
    <source>
        <dbReference type="PIRSR" id="PIRSR000853-3"/>
    </source>
</evidence>
<evidence type="ECO:0000256" key="3">
    <source>
        <dbReference type="ARBA" id="ARBA00011994"/>
    </source>
</evidence>
<dbReference type="Gene3D" id="1.10.189.10">
    <property type="entry name" value="Pyruvate Phosphate Dikinase, domain 2"/>
    <property type="match status" value="1"/>
</dbReference>
<dbReference type="Gene3D" id="1.20.80.30">
    <property type="match status" value="1"/>
</dbReference>
<feature type="domain" description="Pyruvate phosphate dikinase AMP/ATP-binding" evidence="13">
    <location>
        <begin position="65"/>
        <end position="304"/>
    </location>
</feature>
<dbReference type="SUPFAM" id="SSF51621">
    <property type="entry name" value="Phosphoenolpyruvate/pyruvate domain"/>
    <property type="match status" value="1"/>
</dbReference>
<keyword evidence="11" id="KW-0175">Coiled coil</keyword>